<dbReference type="AlphaFoldDB" id="A0A928VM83"/>
<keyword evidence="3" id="KW-1185">Reference proteome</keyword>
<accession>A0A928VM83</accession>
<dbReference type="Proteomes" id="UP000625316">
    <property type="component" value="Unassembled WGS sequence"/>
</dbReference>
<gene>
    <name evidence="2" type="ORF">IQ266_11100</name>
</gene>
<evidence type="ECO:0000313" key="2">
    <source>
        <dbReference type="EMBL" id="MBE9030278.1"/>
    </source>
</evidence>
<feature type="domain" description="DUF4399" evidence="1">
    <location>
        <begin position="66"/>
        <end position="156"/>
    </location>
</feature>
<dbReference type="InterPro" id="IPR025512">
    <property type="entry name" value="DUF4399"/>
</dbReference>
<evidence type="ECO:0000259" key="1">
    <source>
        <dbReference type="Pfam" id="PF14347"/>
    </source>
</evidence>
<name>A0A928VM83_9CYAN</name>
<evidence type="ECO:0000313" key="3">
    <source>
        <dbReference type="Proteomes" id="UP000625316"/>
    </source>
</evidence>
<comment type="caution">
    <text evidence="2">The sequence shown here is derived from an EMBL/GenBank/DDBJ whole genome shotgun (WGS) entry which is preliminary data.</text>
</comment>
<sequence length="156" mass="16666">MNHPFATRTRWIKSLASILGALLFGLLLNIPAAAAIAPLSHAPEDARAYLIEPSNGQTVSPEFTAKFGLVGMQVAPAGVDQAGTGHHHLLIDLAELPPLTEPLPANEHIKHFGKGQTEAQLTLTPGKHTLQLLLGNYSHVPHDHPVISEPITITVK</sequence>
<dbReference type="EMBL" id="JADEXQ010000032">
    <property type="protein sequence ID" value="MBE9030278.1"/>
    <property type="molecule type" value="Genomic_DNA"/>
</dbReference>
<reference evidence="2" key="1">
    <citation type="submission" date="2020-10" db="EMBL/GenBank/DDBJ databases">
        <authorList>
            <person name="Castelo-Branco R."/>
            <person name="Eusebio N."/>
            <person name="Adriana R."/>
            <person name="Vieira A."/>
            <person name="Brugerolle De Fraissinette N."/>
            <person name="Rezende De Castro R."/>
            <person name="Schneider M.P."/>
            <person name="Vasconcelos V."/>
            <person name="Leao P.N."/>
        </authorList>
    </citation>
    <scope>NUCLEOTIDE SEQUENCE</scope>
    <source>
        <strain evidence="2">LEGE 11480</strain>
    </source>
</reference>
<protein>
    <submittedName>
        <fullName evidence="2">DUF4399 domain-containing protein</fullName>
    </submittedName>
</protein>
<dbReference type="RefSeq" id="WP_264325103.1">
    <property type="nucleotide sequence ID" value="NZ_JADEXQ010000032.1"/>
</dbReference>
<proteinExistence type="predicted"/>
<dbReference type="Pfam" id="PF14347">
    <property type="entry name" value="DUF4399"/>
    <property type="match status" value="1"/>
</dbReference>
<organism evidence="2 3">
    <name type="scientific">Romeriopsis navalis LEGE 11480</name>
    <dbReference type="NCBI Taxonomy" id="2777977"/>
    <lineage>
        <taxon>Bacteria</taxon>
        <taxon>Bacillati</taxon>
        <taxon>Cyanobacteriota</taxon>
        <taxon>Cyanophyceae</taxon>
        <taxon>Leptolyngbyales</taxon>
        <taxon>Leptolyngbyaceae</taxon>
        <taxon>Romeriopsis</taxon>
        <taxon>Romeriopsis navalis</taxon>
    </lineage>
</organism>